<dbReference type="KEGG" id="tet:TTHERM_00426130"/>
<dbReference type="EMBL" id="GG662724">
    <property type="protein sequence ID" value="EAR93546.4"/>
    <property type="molecule type" value="Genomic_DNA"/>
</dbReference>
<dbReference type="Pfam" id="PF00069">
    <property type="entry name" value="Pkinase"/>
    <property type="match status" value="1"/>
</dbReference>
<feature type="compositionally biased region" description="Low complexity" evidence="4">
    <location>
        <begin position="271"/>
        <end position="282"/>
    </location>
</feature>
<dbReference type="SUPFAM" id="SSF56112">
    <property type="entry name" value="Protein kinase-like (PK-like)"/>
    <property type="match status" value="1"/>
</dbReference>
<dbReference type="SMART" id="SM00220">
    <property type="entry name" value="S_TKc"/>
    <property type="match status" value="1"/>
</dbReference>
<keyword evidence="6" id="KW-0808">Transferase</keyword>
<name>Q23AE6_TETTS</name>
<dbReference type="InParanoid" id="Q23AE6"/>
<dbReference type="Gene3D" id="3.30.200.20">
    <property type="entry name" value="Phosphorylase Kinase, domain 1"/>
    <property type="match status" value="1"/>
</dbReference>
<dbReference type="GO" id="GO:0005737">
    <property type="term" value="C:cytoplasm"/>
    <property type="evidence" value="ECO:0007669"/>
    <property type="project" value="TreeGrafter"/>
</dbReference>
<keyword evidence="6" id="KW-0418">Kinase</keyword>
<dbReference type="PANTHER" id="PTHR44167:SF24">
    <property type="entry name" value="SERINE_THREONINE-PROTEIN KINASE CHK2"/>
    <property type="match status" value="1"/>
</dbReference>
<dbReference type="PROSITE" id="PS50011">
    <property type="entry name" value="PROTEIN_KINASE_DOM"/>
    <property type="match status" value="1"/>
</dbReference>
<dbReference type="GO" id="GO:0005634">
    <property type="term" value="C:nucleus"/>
    <property type="evidence" value="ECO:0007669"/>
    <property type="project" value="TreeGrafter"/>
</dbReference>
<evidence type="ECO:0000256" key="3">
    <source>
        <dbReference type="PROSITE-ProRule" id="PRU10141"/>
    </source>
</evidence>
<evidence type="ECO:0000256" key="4">
    <source>
        <dbReference type="SAM" id="MobiDB-lite"/>
    </source>
</evidence>
<keyword evidence="1 3" id="KW-0547">Nucleotide-binding</keyword>
<evidence type="ECO:0000259" key="5">
    <source>
        <dbReference type="PROSITE" id="PS50011"/>
    </source>
</evidence>
<dbReference type="eggNOG" id="KOG0607">
    <property type="taxonomic scope" value="Eukaryota"/>
</dbReference>
<dbReference type="InterPro" id="IPR011009">
    <property type="entry name" value="Kinase-like_dom_sf"/>
</dbReference>
<evidence type="ECO:0000256" key="1">
    <source>
        <dbReference type="ARBA" id="ARBA00022741"/>
    </source>
</evidence>
<dbReference type="RefSeq" id="XP_001013791.4">
    <property type="nucleotide sequence ID" value="XM_001013791.4"/>
</dbReference>
<feature type="binding site" evidence="3">
    <location>
        <position position="597"/>
    </location>
    <ligand>
        <name>ATP</name>
        <dbReference type="ChEBI" id="CHEBI:30616"/>
    </ligand>
</feature>
<feature type="domain" description="Protein kinase" evidence="5">
    <location>
        <begin position="568"/>
        <end position="909"/>
    </location>
</feature>
<evidence type="ECO:0000256" key="2">
    <source>
        <dbReference type="ARBA" id="ARBA00022840"/>
    </source>
</evidence>
<dbReference type="GO" id="GO:0005524">
    <property type="term" value="F:ATP binding"/>
    <property type="evidence" value="ECO:0007669"/>
    <property type="project" value="UniProtKB-UniRule"/>
</dbReference>
<dbReference type="AlphaFoldDB" id="Q23AE6"/>
<dbReference type="GO" id="GO:0004674">
    <property type="term" value="F:protein serine/threonine kinase activity"/>
    <property type="evidence" value="ECO:0007669"/>
    <property type="project" value="TreeGrafter"/>
</dbReference>
<accession>Q23AE6</accession>
<organism evidence="6 7">
    <name type="scientific">Tetrahymena thermophila (strain SB210)</name>
    <dbReference type="NCBI Taxonomy" id="312017"/>
    <lineage>
        <taxon>Eukaryota</taxon>
        <taxon>Sar</taxon>
        <taxon>Alveolata</taxon>
        <taxon>Ciliophora</taxon>
        <taxon>Intramacronucleata</taxon>
        <taxon>Oligohymenophorea</taxon>
        <taxon>Hymenostomatida</taxon>
        <taxon>Tetrahymenina</taxon>
        <taxon>Tetrahymenidae</taxon>
        <taxon>Tetrahymena</taxon>
    </lineage>
</organism>
<feature type="compositionally biased region" description="Polar residues" evidence="4">
    <location>
        <begin position="14"/>
        <end position="48"/>
    </location>
</feature>
<feature type="compositionally biased region" description="Polar residues" evidence="4">
    <location>
        <begin position="304"/>
        <end position="313"/>
    </location>
</feature>
<sequence>MNLMYDMICRRPDNTPSESHGTTFKNNNKLKQKQGSSSSRKPNNISQSYRDKTSLLTPIDHGNIAKNIYLGQIRINPQQNTIQQQFLQNQQIQTKIFYRTLQKNGQAVLAQQNFFETEMTPNLSKSDLKNYSQKQQEYQIFGTFSDKMNSQVCTNINNNYDANYYSSNNQYNNNLNVSELAIQNQNSCSQQMQTSNQIDQLNNIQEEQNNQTIGQKEDQEAIQKGDLYSDVQNQEQLCQNSFNSNYNIGNNQFRISKSKNGLRTPKQVTQKQQQLSQQQQNQITIKDQAKSKSQQKSRGKKVLKNSTNLQQNQKQEKTFEMLKEAQNRLKMLQQNRFNNYNDLKQQSLYQKPHQNSLKQPLKEVQISTVENFSNDNFHLNLKQEQSQKIQKLPSCYVSAQNQNNQNQQVADSRKRGSCLAKLNTVDQDNSIEQSIQDPSQKNDQNRDLYQENYRKDQIQEFKRNQAQNIQKSSSNNNIPQNEEFPYESQAQISLNQLSTSNIKTSSNIENNFSHSSQHHLNQANSSNIDLQKNKNQTDQSRLLNCPRKPVYLSDEDKKIYGDRFLDGYQKLSLLGKGGFALVWLAKQYKTGISFAVKQICKQNGSDSHMREMRINQQFYDLEGEVKEYFHQFEGINNFLKCYEIRHTQRDIFIVYELGGGSLSSILYEIKGEFYKNERVYKINFTELHDKLFQTKSNNLLRSLMRHFFNALDLLQNQKIVHCDVKPENILVELDQSEASFQKVHLIDFGSCFSFKDVGSIGMATPEYLAPEMLELFAQRFNINNQVSQIEQLAKIANPWSVDMWSMGAVMLEVLTGLPHWLAYKCRVVDKQGKSNLKYGLFCTKGQDYEKIIQKQQQFCDNFSNNVKEITKQFDCQVTAKKFQDLLKKMMKFNSIERISPQQALQHPFFSQQNTIGDFCSTDN</sequence>
<proteinExistence type="predicted"/>
<dbReference type="InterPro" id="IPR000719">
    <property type="entry name" value="Prot_kinase_dom"/>
</dbReference>
<dbReference type="InterPro" id="IPR017441">
    <property type="entry name" value="Protein_kinase_ATP_BS"/>
</dbReference>
<evidence type="ECO:0000313" key="7">
    <source>
        <dbReference type="Proteomes" id="UP000009168"/>
    </source>
</evidence>
<dbReference type="InterPro" id="IPR008271">
    <property type="entry name" value="Ser/Thr_kinase_AS"/>
</dbReference>
<dbReference type="GO" id="GO:0044773">
    <property type="term" value="P:mitotic DNA damage checkpoint signaling"/>
    <property type="evidence" value="ECO:0007669"/>
    <property type="project" value="TreeGrafter"/>
</dbReference>
<gene>
    <name evidence="6" type="ORF">TTHERM_00426130</name>
</gene>
<reference evidence="7" key="1">
    <citation type="journal article" date="2006" name="PLoS Biol.">
        <title>Macronuclear genome sequence of the ciliate Tetrahymena thermophila, a model eukaryote.</title>
        <authorList>
            <person name="Eisen J.A."/>
            <person name="Coyne R.S."/>
            <person name="Wu M."/>
            <person name="Wu D."/>
            <person name="Thiagarajan M."/>
            <person name="Wortman J.R."/>
            <person name="Badger J.H."/>
            <person name="Ren Q."/>
            <person name="Amedeo P."/>
            <person name="Jones K.M."/>
            <person name="Tallon L.J."/>
            <person name="Delcher A.L."/>
            <person name="Salzberg S.L."/>
            <person name="Silva J.C."/>
            <person name="Haas B.J."/>
            <person name="Majoros W.H."/>
            <person name="Farzad M."/>
            <person name="Carlton J.M."/>
            <person name="Smith R.K. Jr."/>
            <person name="Garg J."/>
            <person name="Pearlman R.E."/>
            <person name="Karrer K.M."/>
            <person name="Sun L."/>
            <person name="Manning G."/>
            <person name="Elde N.C."/>
            <person name="Turkewitz A.P."/>
            <person name="Asai D.J."/>
            <person name="Wilkes D.E."/>
            <person name="Wang Y."/>
            <person name="Cai H."/>
            <person name="Collins K."/>
            <person name="Stewart B.A."/>
            <person name="Lee S.R."/>
            <person name="Wilamowska K."/>
            <person name="Weinberg Z."/>
            <person name="Ruzzo W.L."/>
            <person name="Wloga D."/>
            <person name="Gaertig J."/>
            <person name="Frankel J."/>
            <person name="Tsao C.-C."/>
            <person name="Gorovsky M.A."/>
            <person name="Keeling P.J."/>
            <person name="Waller R.F."/>
            <person name="Patron N.J."/>
            <person name="Cherry J.M."/>
            <person name="Stover N.A."/>
            <person name="Krieger C.J."/>
            <person name="del Toro C."/>
            <person name="Ryder H.F."/>
            <person name="Williamson S.C."/>
            <person name="Barbeau R.A."/>
            <person name="Hamilton E.P."/>
            <person name="Orias E."/>
        </authorList>
    </citation>
    <scope>NUCLEOTIDE SEQUENCE [LARGE SCALE GENOMIC DNA]</scope>
    <source>
        <strain evidence="7">SB210</strain>
    </source>
</reference>
<dbReference type="PROSITE" id="PS00108">
    <property type="entry name" value="PROTEIN_KINASE_ST"/>
    <property type="match status" value="1"/>
</dbReference>
<feature type="region of interest" description="Disordered" evidence="4">
    <location>
        <begin position="271"/>
        <end position="313"/>
    </location>
</feature>
<dbReference type="PANTHER" id="PTHR44167">
    <property type="entry name" value="OVARIAN-SPECIFIC SERINE/THREONINE-PROTEIN KINASE LOK-RELATED"/>
    <property type="match status" value="1"/>
</dbReference>
<feature type="compositionally biased region" description="Basic residues" evidence="4">
    <location>
        <begin position="293"/>
        <end position="303"/>
    </location>
</feature>
<dbReference type="HOGENOM" id="CLU_316548_0_0_1"/>
<dbReference type="Proteomes" id="UP000009168">
    <property type="component" value="Unassembled WGS sequence"/>
</dbReference>
<feature type="region of interest" description="Disordered" evidence="4">
    <location>
        <begin position="11"/>
        <end position="53"/>
    </location>
</feature>
<keyword evidence="7" id="KW-1185">Reference proteome</keyword>
<keyword evidence="2 3" id="KW-0067">ATP-binding</keyword>
<dbReference type="GeneID" id="7846825"/>
<dbReference type="OrthoDB" id="10264738at2759"/>
<protein>
    <submittedName>
        <fullName evidence="6">Serine/Threonine kinase</fullName>
    </submittedName>
</protein>
<evidence type="ECO:0000313" key="6">
    <source>
        <dbReference type="EMBL" id="EAR93546.4"/>
    </source>
</evidence>
<dbReference type="PROSITE" id="PS00107">
    <property type="entry name" value="PROTEIN_KINASE_ATP"/>
    <property type="match status" value="1"/>
</dbReference>
<dbReference type="Gene3D" id="1.10.510.10">
    <property type="entry name" value="Transferase(Phosphotransferase) domain 1"/>
    <property type="match status" value="1"/>
</dbReference>